<dbReference type="Pfam" id="PF08245">
    <property type="entry name" value="Mur_ligase_M"/>
    <property type="match status" value="1"/>
</dbReference>
<dbReference type="SUPFAM" id="SSF53244">
    <property type="entry name" value="MurD-like peptide ligases, peptide-binding domain"/>
    <property type="match status" value="1"/>
</dbReference>
<dbReference type="InterPro" id="IPR036565">
    <property type="entry name" value="Mur-like_cat_sf"/>
</dbReference>
<evidence type="ECO:0000256" key="6">
    <source>
        <dbReference type="ARBA" id="ARBA00015655"/>
    </source>
</evidence>
<dbReference type="InterPro" id="IPR036615">
    <property type="entry name" value="Mur_ligase_C_dom_sf"/>
</dbReference>
<dbReference type="EMBL" id="JBEPMA010000004">
    <property type="protein sequence ID" value="MET3617353.1"/>
    <property type="molecule type" value="Genomic_DNA"/>
</dbReference>
<organism evidence="21 22">
    <name type="scientific">Peptoniphilus olsenii</name>
    <dbReference type="NCBI Taxonomy" id="411570"/>
    <lineage>
        <taxon>Bacteria</taxon>
        <taxon>Bacillati</taxon>
        <taxon>Bacillota</taxon>
        <taxon>Tissierellia</taxon>
        <taxon>Tissierellales</taxon>
        <taxon>Peptoniphilaceae</taxon>
        <taxon>Peptoniphilus</taxon>
    </lineage>
</organism>
<dbReference type="EC" id="6.3.2.9" evidence="5 17"/>
<dbReference type="RefSeq" id="WP_354367719.1">
    <property type="nucleotide sequence ID" value="NZ_JBEPMA010000004.1"/>
</dbReference>
<keyword evidence="22" id="KW-1185">Reference proteome</keyword>
<evidence type="ECO:0000256" key="18">
    <source>
        <dbReference type="RuleBase" id="RU003664"/>
    </source>
</evidence>
<dbReference type="PANTHER" id="PTHR43692:SF1">
    <property type="entry name" value="UDP-N-ACETYLMURAMOYLALANINE--D-GLUTAMATE LIGASE"/>
    <property type="match status" value="1"/>
</dbReference>
<dbReference type="InterPro" id="IPR013221">
    <property type="entry name" value="Mur_ligase_cen"/>
</dbReference>
<evidence type="ECO:0000256" key="17">
    <source>
        <dbReference type="HAMAP-Rule" id="MF_00639"/>
    </source>
</evidence>
<evidence type="ECO:0000313" key="21">
    <source>
        <dbReference type="EMBL" id="MET3617353.1"/>
    </source>
</evidence>
<evidence type="ECO:0000256" key="10">
    <source>
        <dbReference type="ARBA" id="ARBA00022840"/>
    </source>
</evidence>
<keyword evidence="12 17" id="KW-0573">Peptidoglycan synthesis</keyword>
<dbReference type="HAMAP" id="MF_00639">
    <property type="entry name" value="MurD"/>
    <property type="match status" value="1"/>
</dbReference>
<evidence type="ECO:0000256" key="1">
    <source>
        <dbReference type="ARBA" id="ARBA00002734"/>
    </source>
</evidence>
<dbReference type="InterPro" id="IPR004101">
    <property type="entry name" value="Mur_ligase_C"/>
</dbReference>
<keyword evidence="8 17" id="KW-0436">Ligase</keyword>
<sequence length="439" mass="49803">MFDNKNILIMGMGVTGKSALKFLTNYPCKIYVYDENKNLNEENIQEDFVIFNIYDLEKINLIVKSPGIYPYHEILDKARELGIEIISDIELSYRFLKSENVVAITGTNGKTTTTTLVKDILQRQNKTFDVGNIGNGILDITNKAAKEDYVVIEASSFQLEDTKKFKPHIALLTYVTSDHLDWHGSVENYINAKFKIFANQDENDFGILNYEDRNMQNVASIKSKKYYFSTDPISEMGAFVKDGVIYYNDGMSSQPIIKTSEIKIPGEHNIKNVMGAIIIAKILGIDNEKIQQSIKLFTGVEHRIEFVRELKGVKYYNDSKGTNPDSTDVAIKAMDGNVILIAGGYDKGASFDTMIKNNKDKLKLLILFGQTAPKISKVCKKEGLDFYIVKDLEKAVNLSFNFASEKDDVLFSPACASWDMYKDYEQRGRHFKNIVKELI</sequence>
<dbReference type="Proteomes" id="UP001549162">
    <property type="component" value="Unassembled WGS sequence"/>
</dbReference>
<evidence type="ECO:0000313" key="22">
    <source>
        <dbReference type="Proteomes" id="UP001549162"/>
    </source>
</evidence>
<dbReference type="GO" id="GO:0008764">
    <property type="term" value="F:UDP-N-acetylmuramoylalanine-D-glutamate ligase activity"/>
    <property type="evidence" value="ECO:0007669"/>
    <property type="project" value="UniProtKB-EC"/>
</dbReference>
<evidence type="ECO:0000256" key="11">
    <source>
        <dbReference type="ARBA" id="ARBA00022960"/>
    </source>
</evidence>
<evidence type="ECO:0000256" key="4">
    <source>
        <dbReference type="ARBA" id="ARBA00010416"/>
    </source>
</evidence>
<comment type="subcellular location">
    <subcellularLocation>
        <location evidence="2 17 18">Cytoplasm</location>
    </subcellularLocation>
</comment>
<feature type="binding site" evidence="17">
    <location>
        <begin position="106"/>
        <end position="112"/>
    </location>
    <ligand>
        <name>ATP</name>
        <dbReference type="ChEBI" id="CHEBI:30616"/>
    </ligand>
</feature>
<accession>A0ABV2J998</accession>
<dbReference type="SUPFAM" id="SSF51984">
    <property type="entry name" value="MurCD N-terminal domain"/>
    <property type="match status" value="1"/>
</dbReference>
<keyword evidence="11 17" id="KW-0133">Cell shape</keyword>
<dbReference type="Pfam" id="PF21799">
    <property type="entry name" value="MurD-like_N"/>
    <property type="match status" value="1"/>
</dbReference>
<evidence type="ECO:0000256" key="9">
    <source>
        <dbReference type="ARBA" id="ARBA00022741"/>
    </source>
</evidence>
<dbReference type="Gene3D" id="3.90.190.20">
    <property type="entry name" value="Mur ligase, C-terminal domain"/>
    <property type="match status" value="1"/>
</dbReference>
<evidence type="ECO:0000259" key="19">
    <source>
        <dbReference type="Pfam" id="PF02875"/>
    </source>
</evidence>
<dbReference type="InterPro" id="IPR005762">
    <property type="entry name" value="MurD"/>
</dbReference>
<keyword evidence="13 17" id="KW-0961">Cell wall biogenesis/degradation</keyword>
<feature type="domain" description="Mur ligase central" evidence="20">
    <location>
        <begin position="104"/>
        <end position="280"/>
    </location>
</feature>
<comment type="catalytic activity">
    <reaction evidence="16 17 18">
        <text>UDP-N-acetyl-alpha-D-muramoyl-L-alanine + D-glutamate + ATP = UDP-N-acetyl-alpha-D-muramoyl-L-alanyl-D-glutamate + ADP + phosphate + H(+)</text>
        <dbReference type="Rhea" id="RHEA:16429"/>
        <dbReference type="ChEBI" id="CHEBI:15378"/>
        <dbReference type="ChEBI" id="CHEBI:29986"/>
        <dbReference type="ChEBI" id="CHEBI:30616"/>
        <dbReference type="ChEBI" id="CHEBI:43474"/>
        <dbReference type="ChEBI" id="CHEBI:83898"/>
        <dbReference type="ChEBI" id="CHEBI:83900"/>
        <dbReference type="ChEBI" id="CHEBI:456216"/>
        <dbReference type="EC" id="6.3.2.9"/>
    </reaction>
</comment>
<evidence type="ECO:0000256" key="13">
    <source>
        <dbReference type="ARBA" id="ARBA00023316"/>
    </source>
</evidence>
<keyword evidence="10 17" id="KW-0067">ATP-binding</keyword>
<proteinExistence type="inferred from homology"/>
<name>A0ABV2J998_9FIRM</name>
<gene>
    <name evidence="17" type="primary">murD</name>
    <name evidence="21" type="ORF">ABID14_000982</name>
</gene>
<dbReference type="NCBIfam" id="TIGR01087">
    <property type="entry name" value="murD"/>
    <property type="match status" value="1"/>
</dbReference>
<keyword evidence="17 18" id="KW-0132">Cell division</keyword>
<evidence type="ECO:0000256" key="2">
    <source>
        <dbReference type="ARBA" id="ARBA00004496"/>
    </source>
</evidence>
<evidence type="ECO:0000256" key="14">
    <source>
        <dbReference type="ARBA" id="ARBA00030398"/>
    </source>
</evidence>
<comment type="function">
    <text evidence="1 17 18">Cell wall formation. Catalyzes the addition of glutamate to the nucleotide precursor UDP-N-acetylmuramoyl-L-alanine (UMA).</text>
</comment>
<evidence type="ECO:0000256" key="5">
    <source>
        <dbReference type="ARBA" id="ARBA00012212"/>
    </source>
</evidence>
<feature type="domain" description="Mur ligase C-terminal" evidence="19">
    <location>
        <begin position="302"/>
        <end position="415"/>
    </location>
</feature>
<dbReference type="PANTHER" id="PTHR43692">
    <property type="entry name" value="UDP-N-ACETYLMURAMOYLALANINE--D-GLUTAMATE LIGASE"/>
    <property type="match status" value="1"/>
</dbReference>
<evidence type="ECO:0000256" key="12">
    <source>
        <dbReference type="ARBA" id="ARBA00022984"/>
    </source>
</evidence>
<evidence type="ECO:0000256" key="15">
    <source>
        <dbReference type="ARBA" id="ARBA00032324"/>
    </source>
</evidence>
<protein>
    <recommendedName>
        <fullName evidence="6 17">UDP-N-acetylmuramoylalanine--D-glutamate ligase</fullName>
        <ecNumber evidence="5 17">6.3.2.9</ecNumber>
    </recommendedName>
    <alternativeName>
        <fullName evidence="15 17">D-glutamic acid-adding enzyme</fullName>
    </alternativeName>
    <alternativeName>
        <fullName evidence="14 17">UDP-N-acetylmuramoyl-L-alanyl-D-glutamate synthetase</fullName>
    </alternativeName>
</protein>
<comment type="pathway">
    <text evidence="3 17 18">Cell wall biogenesis; peptidoglycan biosynthesis.</text>
</comment>
<comment type="caution">
    <text evidence="21">The sequence shown here is derived from an EMBL/GenBank/DDBJ whole genome shotgun (WGS) entry which is preliminary data.</text>
</comment>
<keyword evidence="9 17" id="KW-0547">Nucleotide-binding</keyword>
<dbReference type="SUPFAM" id="SSF53623">
    <property type="entry name" value="MurD-like peptide ligases, catalytic domain"/>
    <property type="match status" value="1"/>
</dbReference>
<keyword evidence="17 18" id="KW-0131">Cell cycle</keyword>
<evidence type="ECO:0000256" key="8">
    <source>
        <dbReference type="ARBA" id="ARBA00022598"/>
    </source>
</evidence>
<reference evidence="21 22" key="1">
    <citation type="submission" date="2024-06" db="EMBL/GenBank/DDBJ databases">
        <title>Genomic Encyclopedia of Type Strains, Phase IV (KMG-IV): sequencing the most valuable type-strain genomes for metagenomic binning, comparative biology and taxonomic classification.</title>
        <authorList>
            <person name="Goeker M."/>
        </authorList>
    </citation>
    <scope>NUCLEOTIDE SEQUENCE [LARGE SCALE GENOMIC DNA]</scope>
    <source>
        <strain evidence="21 22">DSM 21460</strain>
    </source>
</reference>
<dbReference type="Pfam" id="PF02875">
    <property type="entry name" value="Mur_ligase_C"/>
    <property type="match status" value="1"/>
</dbReference>
<dbReference type="Gene3D" id="3.40.1190.10">
    <property type="entry name" value="Mur-like, catalytic domain"/>
    <property type="match status" value="1"/>
</dbReference>
<evidence type="ECO:0000259" key="20">
    <source>
        <dbReference type="Pfam" id="PF08245"/>
    </source>
</evidence>
<evidence type="ECO:0000256" key="3">
    <source>
        <dbReference type="ARBA" id="ARBA00004752"/>
    </source>
</evidence>
<keyword evidence="7 17" id="KW-0963">Cytoplasm</keyword>
<evidence type="ECO:0000256" key="7">
    <source>
        <dbReference type="ARBA" id="ARBA00022490"/>
    </source>
</evidence>
<comment type="similarity">
    <text evidence="4 17">Belongs to the MurCDEF family.</text>
</comment>
<dbReference type="Gene3D" id="3.40.50.720">
    <property type="entry name" value="NAD(P)-binding Rossmann-like Domain"/>
    <property type="match status" value="1"/>
</dbReference>
<evidence type="ECO:0000256" key="16">
    <source>
        <dbReference type="ARBA" id="ARBA00047632"/>
    </source>
</evidence>